<reference evidence="1" key="1">
    <citation type="submission" date="2018-05" db="EMBL/GenBank/DDBJ databases">
        <authorList>
            <person name="Lanie J.A."/>
            <person name="Ng W.-L."/>
            <person name="Kazmierczak K.M."/>
            <person name="Andrzejewski T.M."/>
            <person name="Davidsen T.M."/>
            <person name="Wayne K.J."/>
            <person name="Tettelin H."/>
            <person name="Glass J.I."/>
            <person name="Rusch D."/>
            <person name="Podicherti R."/>
            <person name="Tsui H.-C.T."/>
            <person name="Winkler M.E."/>
        </authorList>
    </citation>
    <scope>NUCLEOTIDE SEQUENCE</scope>
</reference>
<dbReference type="AlphaFoldDB" id="A0A383E7F7"/>
<name>A0A383E7F7_9ZZZZ</name>
<sequence>MAGHFLDFFLEGSIPQVTVGETLDNGDFLIDV</sequence>
<dbReference type="EMBL" id="UINC01223455">
    <property type="protein sequence ID" value="SVE52661.1"/>
    <property type="molecule type" value="Genomic_DNA"/>
</dbReference>
<organism evidence="1">
    <name type="scientific">marine metagenome</name>
    <dbReference type="NCBI Taxonomy" id="408172"/>
    <lineage>
        <taxon>unclassified sequences</taxon>
        <taxon>metagenomes</taxon>
        <taxon>ecological metagenomes</taxon>
    </lineage>
</organism>
<accession>A0A383E7F7</accession>
<evidence type="ECO:0000313" key="1">
    <source>
        <dbReference type="EMBL" id="SVE52661.1"/>
    </source>
</evidence>
<gene>
    <name evidence="1" type="ORF">METZ01_LOCUS505515</name>
</gene>
<protein>
    <submittedName>
        <fullName evidence="1">Uncharacterized protein</fullName>
    </submittedName>
</protein>
<proteinExistence type="predicted"/>
<feature type="non-terminal residue" evidence="1">
    <location>
        <position position="32"/>
    </location>
</feature>